<feature type="region of interest" description="Disordered" evidence="10">
    <location>
        <begin position="307"/>
        <end position="331"/>
    </location>
</feature>
<keyword evidence="7" id="KW-0539">Nucleus</keyword>
<evidence type="ECO:0000256" key="3">
    <source>
        <dbReference type="ARBA" id="ARBA00013081"/>
    </source>
</evidence>
<evidence type="ECO:0000256" key="2">
    <source>
        <dbReference type="ARBA" id="ARBA00008978"/>
    </source>
</evidence>
<gene>
    <name evidence="12" type="primary">Ssu72</name>
    <name evidence="12" type="ORF">GTO95_0002940</name>
</gene>
<evidence type="ECO:0000256" key="1">
    <source>
        <dbReference type="ARBA" id="ARBA00004123"/>
    </source>
</evidence>
<comment type="subcellular location">
    <subcellularLocation>
        <location evidence="1">Nucleus</location>
    </subcellularLocation>
</comment>
<dbReference type="EMBL" id="JAAWVO010057916">
    <property type="protein sequence ID" value="MBN3322021.1"/>
    <property type="molecule type" value="Genomic_DNA"/>
</dbReference>
<feature type="region of interest" description="Disordered" evidence="10">
    <location>
        <begin position="173"/>
        <end position="197"/>
    </location>
</feature>
<feature type="non-terminal residue" evidence="12">
    <location>
        <position position="1"/>
    </location>
</feature>
<comment type="catalytic activity">
    <reaction evidence="9">
        <text>O-phospho-L-threonyl-[protein] + H2O = L-threonyl-[protein] + phosphate</text>
        <dbReference type="Rhea" id="RHEA:47004"/>
        <dbReference type="Rhea" id="RHEA-COMP:11060"/>
        <dbReference type="Rhea" id="RHEA-COMP:11605"/>
        <dbReference type="ChEBI" id="CHEBI:15377"/>
        <dbReference type="ChEBI" id="CHEBI:30013"/>
        <dbReference type="ChEBI" id="CHEBI:43474"/>
        <dbReference type="ChEBI" id="CHEBI:61977"/>
        <dbReference type="EC" id="3.1.3.16"/>
    </reaction>
</comment>
<reference evidence="12" key="1">
    <citation type="journal article" date="2021" name="Cell">
        <title>Tracing the genetic footprints of vertebrate landing in non-teleost ray-finned fishes.</title>
        <authorList>
            <person name="Bi X."/>
            <person name="Wang K."/>
            <person name="Yang L."/>
            <person name="Pan H."/>
            <person name="Jiang H."/>
            <person name="Wei Q."/>
            <person name="Fang M."/>
            <person name="Yu H."/>
            <person name="Zhu C."/>
            <person name="Cai Y."/>
            <person name="He Y."/>
            <person name="Gan X."/>
            <person name="Zeng H."/>
            <person name="Yu D."/>
            <person name="Zhu Y."/>
            <person name="Jiang H."/>
            <person name="Qiu Q."/>
            <person name="Yang H."/>
            <person name="Zhang Y.E."/>
            <person name="Wang W."/>
            <person name="Zhu M."/>
            <person name="He S."/>
            <person name="Zhang G."/>
        </authorList>
    </citation>
    <scope>NUCLEOTIDE SEQUENCE</scope>
    <source>
        <strain evidence="12">Allg_001</strain>
    </source>
</reference>
<protein>
    <recommendedName>
        <fullName evidence="3">protein-serine/threonine phosphatase</fullName>
        <ecNumber evidence="3">3.1.3.16</ecNumber>
    </recommendedName>
</protein>
<comment type="similarity">
    <text evidence="2">Belongs to the SSU72 phosphatase family.</text>
</comment>
<dbReference type="GO" id="GO:0005634">
    <property type="term" value="C:nucleus"/>
    <property type="evidence" value="ECO:0007669"/>
    <property type="project" value="UniProtKB-SubCell"/>
</dbReference>
<proteinExistence type="inferred from homology"/>
<evidence type="ECO:0000256" key="7">
    <source>
        <dbReference type="ARBA" id="ARBA00023242"/>
    </source>
</evidence>
<dbReference type="Proteomes" id="UP000736164">
    <property type="component" value="Unassembled WGS sequence"/>
</dbReference>
<feature type="compositionally biased region" description="Low complexity" evidence="10">
    <location>
        <begin position="187"/>
        <end position="196"/>
    </location>
</feature>
<comment type="caution">
    <text evidence="12">The sequence shown here is derived from an EMBL/GenBank/DDBJ whole genome shotgun (WGS) entry which is preliminary data.</text>
</comment>
<evidence type="ECO:0000256" key="10">
    <source>
        <dbReference type="SAM" id="MobiDB-lite"/>
    </source>
</evidence>
<evidence type="ECO:0000256" key="6">
    <source>
        <dbReference type="ARBA" id="ARBA00022912"/>
    </source>
</evidence>
<feature type="non-terminal residue" evidence="12">
    <location>
        <position position="687"/>
    </location>
</feature>
<keyword evidence="6" id="KW-0904">Protein phosphatase</keyword>
<feature type="compositionally biased region" description="Acidic residues" evidence="10">
    <location>
        <begin position="359"/>
        <end position="380"/>
    </location>
</feature>
<organism evidence="12 13">
    <name type="scientific">Atractosteus spatula</name>
    <name type="common">Alligator gar</name>
    <name type="synonym">Lepisosteus spatula</name>
    <dbReference type="NCBI Taxonomy" id="7917"/>
    <lineage>
        <taxon>Eukaryota</taxon>
        <taxon>Metazoa</taxon>
        <taxon>Chordata</taxon>
        <taxon>Craniata</taxon>
        <taxon>Vertebrata</taxon>
        <taxon>Euteleostomi</taxon>
        <taxon>Actinopterygii</taxon>
        <taxon>Neopterygii</taxon>
        <taxon>Holostei</taxon>
        <taxon>Semionotiformes</taxon>
        <taxon>Lepisosteidae</taxon>
        <taxon>Atractosteus</taxon>
    </lineage>
</organism>
<dbReference type="Gene3D" id="3.40.50.2300">
    <property type="match status" value="2"/>
</dbReference>
<name>A0A8J7P2C9_ATRSP</name>
<dbReference type="GO" id="GO:0006397">
    <property type="term" value="P:mRNA processing"/>
    <property type="evidence" value="ECO:0007669"/>
    <property type="project" value="UniProtKB-KW"/>
</dbReference>
<dbReference type="FunFam" id="3.40.50.2300:FF:000066">
    <property type="entry name" value="RNA polymerase II subunit A C-terminal domain phosphatase SSU72"/>
    <property type="match status" value="1"/>
</dbReference>
<keyword evidence="13" id="KW-1185">Reference proteome</keyword>
<dbReference type="InterPro" id="IPR006811">
    <property type="entry name" value="RNA_pol_II_suA"/>
</dbReference>
<dbReference type="PANTHER" id="PTHR20383">
    <property type="entry name" value="RNA POLYMERASE II SUBUNIT A C-TERMINAL DOMAIN PHOSPHATASE"/>
    <property type="match status" value="1"/>
</dbReference>
<feature type="chain" id="PRO_5035293750" description="protein-serine/threonine phosphatase" evidence="11">
    <location>
        <begin position="28"/>
        <end position="687"/>
    </location>
</feature>
<evidence type="ECO:0000256" key="9">
    <source>
        <dbReference type="ARBA" id="ARBA00048336"/>
    </source>
</evidence>
<feature type="compositionally biased region" description="Polar residues" evidence="10">
    <location>
        <begin position="415"/>
        <end position="429"/>
    </location>
</feature>
<dbReference type="GO" id="GO:0004722">
    <property type="term" value="F:protein serine/threonine phosphatase activity"/>
    <property type="evidence" value="ECO:0007669"/>
    <property type="project" value="UniProtKB-EC"/>
</dbReference>
<evidence type="ECO:0000256" key="8">
    <source>
        <dbReference type="ARBA" id="ARBA00047761"/>
    </source>
</evidence>
<accession>A0A8J7P2C9</accession>
<evidence type="ECO:0000256" key="5">
    <source>
        <dbReference type="ARBA" id="ARBA00022801"/>
    </source>
</evidence>
<dbReference type="Pfam" id="PF04722">
    <property type="entry name" value="Ssu72"/>
    <property type="match status" value="1"/>
</dbReference>
<keyword evidence="11" id="KW-0732">Signal</keyword>
<evidence type="ECO:0000313" key="13">
    <source>
        <dbReference type="Proteomes" id="UP000736164"/>
    </source>
</evidence>
<evidence type="ECO:0000256" key="11">
    <source>
        <dbReference type="SAM" id="SignalP"/>
    </source>
</evidence>
<feature type="region of interest" description="Disordered" evidence="10">
    <location>
        <begin position="343"/>
        <end position="452"/>
    </location>
</feature>
<keyword evidence="4" id="KW-0507">mRNA processing</keyword>
<feature type="compositionally biased region" description="Basic and acidic residues" evidence="10">
    <location>
        <begin position="320"/>
        <end position="331"/>
    </location>
</feature>
<keyword evidence="5" id="KW-0378">Hydrolase</keyword>
<sequence length="687" mass="76146">MGALCGRRPKGALQLALCLLALGAVCAGALLYSHLRHTTRSLEVQTARHRQQQEALSAQLQVVYEHRSRLERSLQKERVEHKKTKEDFLVYKLEAQESLNKEKRGPHHGLPLDVPVSFPQTQVAEFQQLIQALQKVPGLKDPGIPPQLSFRGQPQHPGVEQPLPVTQKVSRETFPPSHAPGVGGAKGSAAPPGSEGKAVIGRRAPAGVEPSRDLNTDVKKEGGVSEIQNRNMVAPVAASQLELRLRRAPASRATGNQRAELTGPKLKRQGVGQLESWNSIHMNSNLRQDQESIRTNHNPRFEHQQEAAANELEEAVPETTNEKKDEGGGREELDLEIDAAVEKGGLPQGQGVVAQEPMMPDDDGDAAEDPNDNGEDELEEAWPAHPLPGGEGPEQRARPPGQAPPSTAAGLGAHVQSTRGYPENVCTSPSPSPADQRFAHHPPDHVSVRRGAVGTRRACLKRRMRMRKSTDPWRCLCSEPPVSPTPHLSVPLTASARPSALKAPLPRSLRVGVSLLLRGPKRGFDVRSFGTGTHVKLPGPAPDKPNVYDFKTTYEQMYNDLVRKDKELYTQNGILHMLDRNKRIKARPERFQNCKDQFDLVITCEERVYDQVLEDLNSREQETFQPVHVINVDIQDNHEEATLGAFLICELCQCIQHTDDMENEMDELLQEFEEKSSRPFLHTVCFY</sequence>
<feature type="compositionally biased region" description="Basic and acidic residues" evidence="10">
    <location>
        <begin position="437"/>
        <end position="447"/>
    </location>
</feature>
<comment type="catalytic activity">
    <reaction evidence="8">
        <text>O-phospho-L-seryl-[protein] + H2O = L-seryl-[protein] + phosphate</text>
        <dbReference type="Rhea" id="RHEA:20629"/>
        <dbReference type="Rhea" id="RHEA-COMP:9863"/>
        <dbReference type="Rhea" id="RHEA-COMP:11604"/>
        <dbReference type="ChEBI" id="CHEBI:15377"/>
        <dbReference type="ChEBI" id="CHEBI:29999"/>
        <dbReference type="ChEBI" id="CHEBI:43474"/>
        <dbReference type="ChEBI" id="CHEBI:83421"/>
        <dbReference type="EC" id="3.1.3.16"/>
    </reaction>
</comment>
<dbReference type="AlphaFoldDB" id="A0A8J7P2C9"/>
<evidence type="ECO:0000256" key="4">
    <source>
        <dbReference type="ARBA" id="ARBA00022664"/>
    </source>
</evidence>
<evidence type="ECO:0000313" key="12">
    <source>
        <dbReference type="EMBL" id="MBN3322021.1"/>
    </source>
</evidence>
<dbReference type="EC" id="3.1.3.16" evidence="3"/>
<feature type="signal peptide" evidence="11">
    <location>
        <begin position="1"/>
        <end position="27"/>
    </location>
</feature>